<dbReference type="GO" id="GO:0016301">
    <property type="term" value="F:kinase activity"/>
    <property type="evidence" value="ECO:0007669"/>
    <property type="project" value="UniProtKB-KW"/>
</dbReference>
<evidence type="ECO:0000256" key="12">
    <source>
        <dbReference type="SAM" id="Phobius"/>
    </source>
</evidence>
<dbReference type="CDD" id="cd00075">
    <property type="entry name" value="HATPase"/>
    <property type="match status" value="1"/>
</dbReference>
<dbReference type="RefSeq" id="WP_354369918.1">
    <property type="nucleotide sequence ID" value="NZ_JBEPLN010000066.1"/>
</dbReference>
<organism evidence="15 16">
    <name type="scientific">Streptococcus porcorum</name>
    <dbReference type="NCBI Taxonomy" id="701526"/>
    <lineage>
        <taxon>Bacteria</taxon>
        <taxon>Bacillati</taxon>
        <taxon>Bacillota</taxon>
        <taxon>Bacilli</taxon>
        <taxon>Lactobacillales</taxon>
        <taxon>Streptococcaceae</taxon>
        <taxon>Streptococcus</taxon>
    </lineage>
</organism>
<comment type="subcellular location">
    <subcellularLocation>
        <location evidence="2">Membrane</location>
        <topology evidence="2">Multi-pass membrane protein</topology>
    </subcellularLocation>
</comment>
<feature type="domain" description="HAMP" evidence="14">
    <location>
        <begin position="175"/>
        <end position="229"/>
    </location>
</feature>
<keyword evidence="11 12" id="KW-0472">Membrane</keyword>
<dbReference type="Proteomes" id="UP001549037">
    <property type="component" value="Unassembled WGS sequence"/>
</dbReference>
<dbReference type="InterPro" id="IPR050398">
    <property type="entry name" value="HssS/ArlS-like"/>
</dbReference>
<evidence type="ECO:0000256" key="5">
    <source>
        <dbReference type="ARBA" id="ARBA00022553"/>
    </source>
</evidence>
<keyword evidence="16" id="KW-1185">Reference proteome</keyword>
<comment type="caution">
    <text evidence="15">The sequence shown here is derived from an EMBL/GenBank/DDBJ whole genome shotgun (WGS) entry which is preliminary data.</text>
</comment>
<dbReference type="PANTHER" id="PTHR45528">
    <property type="entry name" value="SENSOR HISTIDINE KINASE CPXA"/>
    <property type="match status" value="1"/>
</dbReference>
<evidence type="ECO:0000313" key="16">
    <source>
        <dbReference type="Proteomes" id="UP001549037"/>
    </source>
</evidence>
<dbReference type="PROSITE" id="PS50885">
    <property type="entry name" value="HAMP"/>
    <property type="match status" value="1"/>
</dbReference>
<dbReference type="InterPro" id="IPR005467">
    <property type="entry name" value="His_kinase_dom"/>
</dbReference>
<evidence type="ECO:0000256" key="7">
    <source>
        <dbReference type="ARBA" id="ARBA00022692"/>
    </source>
</evidence>
<evidence type="ECO:0000259" key="13">
    <source>
        <dbReference type="PROSITE" id="PS50109"/>
    </source>
</evidence>
<dbReference type="PROSITE" id="PS50109">
    <property type="entry name" value="HIS_KIN"/>
    <property type="match status" value="1"/>
</dbReference>
<sequence>MNYILLNHEKETLQANSQKLSTELSEIDKELTLDNLSDYLYTHRDSDVVKVQESIREHHIFREMRDLSSVLISTQQAYIYSSQKRLIFTTDSEKNPPTLRYVGEIYSTAYSNVKGYVLTKPIYAKSNSKKIIGYIQIFQNLQVYYNLRNRVFFFLVIMEIFILIIGQLVIVEFSRRFLSPVHTLNASMRGVVKNPSDLSKRVEIHTGDEIESLAHIYNQMLERLSEQNDRQVRFISDVSHELRTPIAVIKGHLDLLQRWGKNDPEILEESLEVSSVEINRMNIMINDMLEMVRITGSFEQHQNDTCIVQTSSAAIVGNFRGLHPDFDITLSEHIAQPIMIKMYKNHFEQALTILMDNAVKYSRDKKVIDLSIDLEDQYALIRVKDQGEGISKEDLQHIFERFYRSDKSRHRVSTQAGLGIGLSILSEIVEAYHCQIDVVSEVDKGTEFMLRIPIVREK</sequence>
<dbReference type="PANTHER" id="PTHR45528:SF12">
    <property type="entry name" value="SENSOR HISTIDINE KINASE ARSS"/>
    <property type="match status" value="1"/>
</dbReference>
<dbReference type="SUPFAM" id="SSF55874">
    <property type="entry name" value="ATPase domain of HSP90 chaperone/DNA topoisomerase II/histidine kinase"/>
    <property type="match status" value="1"/>
</dbReference>
<dbReference type="PRINTS" id="PR00344">
    <property type="entry name" value="BCTRLSENSOR"/>
</dbReference>
<gene>
    <name evidence="15" type="ORF">ABID28_001900</name>
</gene>
<dbReference type="Gene3D" id="3.30.565.10">
    <property type="entry name" value="Histidine kinase-like ATPase, C-terminal domain"/>
    <property type="match status" value="1"/>
</dbReference>
<dbReference type="SMART" id="SM00388">
    <property type="entry name" value="HisKA"/>
    <property type="match status" value="1"/>
</dbReference>
<dbReference type="Pfam" id="PF18719">
    <property type="entry name" value="ArlS_N"/>
    <property type="match status" value="1"/>
</dbReference>
<dbReference type="InterPro" id="IPR036097">
    <property type="entry name" value="HisK_dim/P_sf"/>
</dbReference>
<dbReference type="Gene3D" id="1.10.287.130">
    <property type="match status" value="1"/>
</dbReference>
<feature type="domain" description="Histidine kinase" evidence="13">
    <location>
        <begin position="237"/>
        <end position="456"/>
    </location>
</feature>
<accession>A0ABV2JHJ8</accession>
<proteinExistence type="predicted"/>
<keyword evidence="6" id="KW-0808">Transferase</keyword>
<dbReference type="CDD" id="cd00082">
    <property type="entry name" value="HisKA"/>
    <property type="match status" value="1"/>
</dbReference>
<keyword evidence="10" id="KW-0902">Two-component regulatory system</keyword>
<reference evidence="15 16" key="1">
    <citation type="submission" date="2024-06" db="EMBL/GenBank/DDBJ databases">
        <title>Genomic Encyclopedia of Type Strains, Phase IV (KMG-IV): sequencing the most valuable type-strain genomes for metagenomic binning, comparative biology and taxonomic classification.</title>
        <authorList>
            <person name="Goeker M."/>
        </authorList>
    </citation>
    <scope>NUCLEOTIDE SEQUENCE [LARGE SCALE GENOMIC DNA]</scope>
    <source>
        <strain evidence="15 16">DSM 28302</strain>
    </source>
</reference>
<dbReference type="InterPro" id="IPR036890">
    <property type="entry name" value="HATPase_C_sf"/>
</dbReference>
<dbReference type="EC" id="2.7.13.3" evidence="3"/>
<evidence type="ECO:0000256" key="6">
    <source>
        <dbReference type="ARBA" id="ARBA00022679"/>
    </source>
</evidence>
<evidence type="ECO:0000256" key="3">
    <source>
        <dbReference type="ARBA" id="ARBA00012438"/>
    </source>
</evidence>
<evidence type="ECO:0000256" key="9">
    <source>
        <dbReference type="ARBA" id="ARBA00022989"/>
    </source>
</evidence>
<comment type="catalytic activity">
    <reaction evidence="1">
        <text>ATP + protein L-histidine = ADP + protein N-phospho-L-histidine.</text>
        <dbReference type="EC" id="2.7.13.3"/>
    </reaction>
</comment>
<dbReference type="EMBL" id="JBEPLN010000066">
    <property type="protein sequence ID" value="MET3635235.1"/>
    <property type="molecule type" value="Genomic_DNA"/>
</dbReference>
<dbReference type="InterPro" id="IPR003660">
    <property type="entry name" value="HAMP_dom"/>
</dbReference>
<dbReference type="InterPro" id="IPR003661">
    <property type="entry name" value="HisK_dim/P_dom"/>
</dbReference>
<evidence type="ECO:0000256" key="10">
    <source>
        <dbReference type="ARBA" id="ARBA00023012"/>
    </source>
</evidence>
<dbReference type="Pfam" id="PF00512">
    <property type="entry name" value="HisKA"/>
    <property type="match status" value="1"/>
</dbReference>
<keyword evidence="7 12" id="KW-0812">Transmembrane</keyword>
<dbReference type="Pfam" id="PF02518">
    <property type="entry name" value="HATPase_c"/>
    <property type="match status" value="1"/>
</dbReference>
<dbReference type="SMART" id="SM00387">
    <property type="entry name" value="HATPase_c"/>
    <property type="match status" value="1"/>
</dbReference>
<dbReference type="Pfam" id="PF00672">
    <property type="entry name" value="HAMP"/>
    <property type="match status" value="1"/>
</dbReference>
<evidence type="ECO:0000259" key="14">
    <source>
        <dbReference type="PROSITE" id="PS50885"/>
    </source>
</evidence>
<name>A0ABV2JHJ8_9STRE</name>
<evidence type="ECO:0000256" key="4">
    <source>
        <dbReference type="ARBA" id="ARBA00015735"/>
    </source>
</evidence>
<keyword evidence="5" id="KW-0597">Phosphoprotein</keyword>
<keyword evidence="9 12" id="KW-1133">Transmembrane helix</keyword>
<feature type="transmembrane region" description="Helical" evidence="12">
    <location>
        <begin position="151"/>
        <end position="170"/>
    </location>
</feature>
<dbReference type="InterPro" id="IPR003594">
    <property type="entry name" value="HATPase_dom"/>
</dbReference>
<evidence type="ECO:0000256" key="11">
    <source>
        <dbReference type="ARBA" id="ARBA00023136"/>
    </source>
</evidence>
<dbReference type="CDD" id="cd06225">
    <property type="entry name" value="HAMP"/>
    <property type="match status" value="1"/>
</dbReference>
<protein>
    <recommendedName>
        <fullName evidence="4">Signal transduction histidine-protein kinase ArlS</fullName>
        <ecNumber evidence="3">2.7.13.3</ecNumber>
    </recommendedName>
</protein>
<dbReference type="InterPro" id="IPR004358">
    <property type="entry name" value="Sig_transdc_His_kin-like_C"/>
</dbReference>
<evidence type="ECO:0000256" key="8">
    <source>
        <dbReference type="ARBA" id="ARBA00022777"/>
    </source>
</evidence>
<evidence type="ECO:0000256" key="1">
    <source>
        <dbReference type="ARBA" id="ARBA00000085"/>
    </source>
</evidence>
<keyword evidence="8 15" id="KW-0418">Kinase</keyword>
<dbReference type="SUPFAM" id="SSF47384">
    <property type="entry name" value="Homodimeric domain of signal transducing histidine kinase"/>
    <property type="match status" value="1"/>
</dbReference>
<dbReference type="SMART" id="SM00304">
    <property type="entry name" value="HAMP"/>
    <property type="match status" value="1"/>
</dbReference>
<dbReference type="InterPro" id="IPR041610">
    <property type="entry name" value="ArlS_N"/>
</dbReference>
<dbReference type="Gene3D" id="6.10.340.10">
    <property type="match status" value="1"/>
</dbReference>
<evidence type="ECO:0000313" key="15">
    <source>
        <dbReference type="EMBL" id="MET3635235.1"/>
    </source>
</evidence>
<evidence type="ECO:0000256" key="2">
    <source>
        <dbReference type="ARBA" id="ARBA00004141"/>
    </source>
</evidence>